<evidence type="ECO:0000313" key="9">
    <source>
        <dbReference type="Proteomes" id="UP000031565"/>
    </source>
</evidence>
<feature type="transmembrane region" description="Helical" evidence="7">
    <location>
        <begin position="189"/>
        <end position="206"/>
    </location>
</feature>
<evidence type="ECO:0000313" key="8">
    <source>
        <dbReference type="EMBL" id="PQM32241.1"/>
    </source>
</evidence>
<keyword evidence="4 7" id="KW-0812">Transmembrane</keyword>
<evidence type="ECO:0000256" key="2">
    <source>
        <dbReference type="ARBA" id="ARBA00022448"/>
    </source>
</evidence>
<dbReference type="AlphaFoldDB" id="A0A2P6FFL3"/>
<feature type="transmembrane region" description="Helical" evidence="7">
    <location>
        <begin position="151"/>
        <end position="169"/>
    </location>
</feature>
<organism evidence="8 9">
    <name type="scientific">Spiroplasma poulsonii</name>
    <dbReference type="NCBI Taxonomy" id="2138"/>
    <lineage>
        <taxon>Bacteria</taxon>
        <taxon>Bacillati</taxon>
        <taxon>Mycoplasmatota</taxon>
        <taxon>Mollicutes</taxon>
        <taxon>Entomoplasmatales</taxon>
        <taxon>Spiroplasmataceae</taxon>
        <taxon>Spiroplasma</taxon>
    </lineage>
</organism>
<dbReference type="OrthoDB" id="9791588at2"/>
<evidence type="ECO:0000256" key="7">
    <source>
        <dbReference type="SAM" id="Phobius"/>
    </source>
</evidence>
<dbReference type="GO" id="GO:0022857">
    <property type="term" value="F:transmembrane transporter activity"/>
    <property type="evidence" value="ECO:0007669"/>
    <property type="project" value="InterPro"/>
</dbReference>
<feature type="transmembrane region" description="Helical" evidence="7">
    <location>
        <begin position="355"/>
        <end position="377"/>
    </location>
</feature>
<accession>A0A2P6FFL3</accession>
<keyword evidence="9" id="KW-1185">Reference proteome</keyword>
<dbReference type="STRING" id="2138.SMSRO_v1c19420"/>
<dbReference type="PANTHER" id="PTHR42770">
    <property type="entry name" value="AMINO ACID TRANSPORTER-RELATED"/>
    <property type="match status" value="1"/>
</dbReference>
<dbReference type="Gene3D" id="1.20.1740.10">
    <property type="entry name" value="Amino acid/polyamine transporter I"/>
    <property type="match status" value="1"/>
</dbReference>
<feature type="transmembrane region" description="Helical" evidence="7">
    <location>
        <begin position="117"/>
        <end position="139"/>
    </location>
</feature>
<keyword evidence="5 7" id="KW-1133">Transmembrane helix</keyword>
<gene>
    <name evidence="8" type="primary">gadC</name>
    <name evidence="8" type="ORF">SMSRO_SF021450</name>
</gene>
<dbReference type="InterPro" id="IPR002293">
    <property type="entry name" value="AA/rel_permease1"/>
</dbReference>
<keyword evidence="3" id="KW-1003">Cell membrane</keyword>
<dbReference type="Pfam" id="PF13520">
    <property type="entry name" value="AA_permease_2"/>
    <property type="match status" value="1"/>
</dbReference>
<feature type="transmembrane region" description="Helical" evidence="7">
    <location>
        <begin position="397"/>
        <end position="423"/>
    </location>
</feature>
<keyword evidence="6 7" id="KW-0472">Membrane</keyword>
<sequence>MKTKKLKITDIILFNFSAIFVLDSFAAAAKIGWSSIIYWFLLAIFYFLPYGFISAELSSTFGAEGGMYVWVKKAFGRKWAARTNWLYWINVGLWMSSVYLAFSSTLSFAFFNNTLNFWIQIGIALLLTWIIIVLNFIRLEKLKWIPNLTSVAKLIVTVALIVGAIYWLANGHPVSTLINDAKFGFLPSWSTGVIFLPVIIYNFSGFELQSNATDKIDNPQKTIPKSILISGIIIIICYLIGTAAVNIIVNVNHLDEANGIIQSIGAAFKAPWITMIVAIFILFTFFGTMLTWTSGANLAIKEAAEDGEFPSIFASKLKNDTPLWASIITGIISTIVILIGGAMLSATPNVANLFWTLYAFSSLMFLAPYFLIFPAYIKLRLSKPNIERSFKIKGPLWVQWIIVLLPTIIIISVILFIFGSIVVKNDTWAFNSGGQHVTFCIVGSIIVIIVGEILISYNKWKHKKGGTQQHE</sequence>
<feature type="transmembrane region" description="Helical" evidence="7">
    <location>
        <begin position="227"/>
        <end position="249"/>
    </location>
</feature>
<dbReference type="EMBL" id="JTLV02000001">
    <property type="protein sequence ID" value="PQM32241.1"/>
    <property type="molecule type" value="Genomic_DNA"/>
</dbReference>
<dbReference type="GO" id="GO:0005886">
    <property type="term" value="C:plasma membrane"/>
    <property type="evidence" value="ECO:0007669"/>
    <property type="project" value="UniProtKB-SubCell"/>
</dbReference>
<protein>
    <submittedName>
        <fullName evidence="8">Putative glutamate/gamma-aminobutyrate antiporter</fullName>
    </submittedName>
</protein>
<dbReference type="Proteomes" id="UP000031565">
    <property type="component" value="Unassembled WGS sequence"/>
</dbReference>
<name>A0A2P6FFL3_9MOLU</name>
<dbReference type="RefSeq" id="WP_040094238.1">
    <property type="nucleotide sequence ID" value="NZ_CM020866.1"/>
</dbReference>
<evidence type="ECO:0000256" key="4">
    <source>
        <dbReference type="ARBA" id="ARBA00022692"/>
    </source>
</evidence>
<comment type="caution">
    <text evidence="8">The sequence shown here is derived from an EMBL/GenBank/DDBJ whole genome shotgun (WGS) entry which is preliminary data.</text>
</comment>
<feature type="transmembrane region" description="Helical" evidence="7">
    <location>
        <begin position="36"/>
        <end position="53"/>
    </location>
</feature>
<keyword evidence="2" id="KW-0813">Transport</keyword>
<feature type="transmembrane region" description="Helical" evidence="7">
    <location>
        <begin position="85"/>
        <end position="111"/>
    </location>
</feature>
<dbReference type="InterPro" id="IPR050367">
    <property type="entry name" value="APC_superfamily"/>
</dbReference>
<feature type="transmembrane region" description="Helical" evidence="7">
    <location>
        <begin position="323"/>
        <end position="343"/>
    </location>
</feature>
<feature type="transmembrane region" description="Helical" evidence="7">
    <location>
        <begin position="435"/>
        <end position="455"/>
    </location>
</feature>
<evidence type="ECO:0000256" key="1">
    <source>
        <dbReference type="ARBA" id="ARBA00004651"/>
    </source>
</evidence>
<feature type="transmembrane region" description="Helical" evidence="7">
    <location>
        <begin position="272"/>
        <end position="292"/>
    </location>
</feature>
<evidence type="ECO:0000256" key="6">
    <source>
        <dbReference type="ARBA" id="ARBA00023136"/>
    </source>
</evidence>
<reference evidence="8 9" key="1">
    <citation type="journal article" date="2015" name="MBio">
        <title>Genome sequence of the Drosophila melanogaster male-killing Spiroplasma strain MSRO endosymbiont.</title>
        <authorList>
            <person name="Paredes J.C."/>
            <person name="Herren J.K."/>
            <person name="Schupfer F."/>
            <person name="Marin R."/>
            <person name="Claverol S."/>
            <person name="Kuo C.H."/>
            <person name="Lemaitre B."/>
            <person name="Beven L."/>
        </authorList>
    </citation>
    <scope>NUCLEOTIDE SEQUENCE [LARGE SCALE GENOMIC DNA]</scope>
    <source>
        <strain evidence="8 9">MSRO</strain>
    </source>
</reference>
<comment type="subcellular location">
    <subcellularLocation>
        <location evidence="1">Cell membrane</location>
        <topology evidence="1">Multi-pass membrane protein</topology>
    </subcellularLocation>
</comment>
<dbReference type="PANTHER" id="PTHR42770:SF15">
    <property type="entry name" value="GLUTAMATE_GAMMA-AMINOBUTYRATE ANTIPORTER-RELATED"/>
    <property type="match status" value="1"/>
</dbReference>
<evidence type="ECO:0000256" key="5">
    <source>
        <dbReference type="ARBA" id="ARBA00022989"/>
    </source>
</evidence>
<evidence type="ECO:0000256" key="3">
    <source>
        <dbReference type="ARBA" id="ARBA00022475"/>
    </source>
</evidence>
<dbReference type="PIRSF" id="PIRSF006060">
    <property type="entry name" value="AA_transporter"/>
    <property type="match status" value="1"/>
</dbReference>
<proteinExistence type="predicted"/>